<keyword evidence="1" id="KW-1133">Transmembrane helix</keyword>
<keyword evidence="3" id="KW-1185">Reference proteome</keyword>
<name>A0A1M7URN4_9BRAD</name>
<accession>A0A1M7URN4</accession>
<dbReference type="AlphaFoldDB" id="A0A1M7URN4"/>
<evidence type="ECO:0000313" key="3">
    <source>
        <dbReference type="Proteomes" id="UP000184096"/>
    </source>
</evidence>
<keyword evidence="1" id="KW-0472">Membrane</keyword>
<gene>
    <name evidence="2" type="ORF">SAMN05444170_6394</name>
</gene>
<evidence type="ECO:0000313" key="2">
    <source>
        <dbReference type="EMBL" id="SHN85672.1"/>
    </source>
</evidence>
<evidence type="ECO:0000256" key="1">
    <source>
        <dbReference type="SAM" id="Phobius"/>
    </source>
</evidence>
<proteinExistence type="predicted"/>
<reference evidence="3" key="1">
    <citation type="submission" date="2016-11" db="EMBL/GenBank/DDBJ databases">
        <authorList>
            <person name="Varghese N."/>
            <person name="Submissions S."/>
        </authorList>
    </citation>
    <scope>NUCLEOTIDE SEQUENCE [LARGE SCALE GENOMIC DNA]</scope>
    <source>
        <strain evidence="3">GAS401</strain>
    </source>
</reference>
<dbReference type="EMBL" id="LT670849">
    <property type="protein sequence ID" value="SHN85672.1"/>
    <property type="molecule type" value="Genomic_DNA"/>
</dbReference>
<organism evidence="2 3">
    <name type="scientific">Bradyrhizobium erythrophlei</name>
    <dbReference type="NCBI Taxonomy" id="1437360"/>
    <lineage>
        <taxon>Bacteria</taxon>
        <taxon>Pseudomonadati</taxon>
        <taxon>Pseudomonadota</taxon>
        <taxon>Alphaproteobacteria</taxon>
        <taxon>Hyphomicrobiales</taxon>
        <taxon>Nitrobacteraceae</taxon>
        <taxon>Bradyrhizobium</taxon>
    </lineage>
</organism>
<protein>
    <submittedName>
        <fullName evidence="2">Uncharacterized protein</fullName>
    </submittedName>
</protein>
<sequence length="39" mass="4081">MSVRSVWLNGALLSEIALTIMGILSIGIPLALVIILVCS</sequence>
<feature type="transmembrane region" description="Helical" evidence="1">
    <location>
        <begin position="16"/>
        <end position="38"/>
    </location>
</feature>
<dbReference type="Proteomes" id="UP000184096">
    <property type="component" value="Chromosome I"/>
</dbReference>
<keyword evidence="1" id="KW-0812">Transmembrane</keyword>